<feature type="region of interest" description="Disordered" evidence="4">
    <location>
        <begin position="1"/>
        <end position="120"/>
    </location>
</feature>
<feature type="region of interest" description="Disordered" evidence="4">
    <location>
        <begin position="371"/>
        <end position="594"/>
    </location>
</feature>
<keyword evidence="7" id="KW-1185">Reference proteome</keyword>
<evidence type="ECO:0000313" key="7">
    <source>
        <dbReference type="Proteomes" id="UP000184383"/>
    </source>
</evidence>
<feature type="domain" description="BRCT" evidence="5">
    <location>
        <begin position="1151"/>
        <end position="1279"/>
    </location>
</feature>
<accession>A0A1L9RDX6</accession>
<feature type="region of interest" description="Disordered" evidence="4">
    <location>
        <begin position="1122"/>
        <end position="1143"/>
    </location>
</feature>
<dbReference type="InterPro" id="IPR047252">
    <property type="entry name" value="TP53BP1-like"/>
</dbReference>
<sequence>MTLGGVSDLHHTNTHSHRSCQETEPSQSIINYIESTESTSEATELSKANRNNQHSSDESVSATGQSLPKSSTPSHSQNPSHGQHATSSINEKHSPAGSDRPITTLLPQSGKMGSADSVPSDTQVISQTVFDNIIKQNKDAPDVGFGNVGDRGTIMTLHEGDSGHIDLLAGFDSAPADAMNTEDNENEDQSSPKLGESSPMHYQPNLFPESQRFLSKTPATAVKQGHPEGFSSVTPCASRNPLTASIESSGGIMALSQVFRATQAPSSPLVNHQQSDPMSDRPSPNLPIQSHPLATALSSPFNHIAATFPRDSSESQMNYITMKESQAQRDKILGERMTRSVDYINSEDHSDSEFNKDSSFVERLRRQKAIDEETSAQFAGLTAPARPSSRSSKQAEKQRTSPVDNLATRNFEDTSVAPALDDETTSAFQNAATSEEETEQEDIDQHIPQSQEPHSSVEDKENYNGPPAPAIVAATNAHDRLSQALALQESPSRHNRASSKQPGVFRRHSRSPTRDEIDGTARSSQILIVKDSQQSPRPNDEGNDEGNRANQHWEQDLPRNPSGTHVEPSSELEKVASSPMTKRPLRSSPPAAPQRIPLFSQLQDNQPIMRTRSLSVSSHGSSSQLPKVSSAPDGGRAQSSYPVTERPLGAGGRRLGFDSREKSSSVPSRIAETPVSQRPRGFGDVISATSIPETSPNRSQNPSWTGENCDTMNQDDDDLLPLYSADHGRASQSRPSGSGSSSPAKAPSKILSSPSGKQCRRLTEIAGDLSPQAGTGYFEGDIGILTADDREFSSVVSMSPNPPRKKRRGNDGKNIYASDPILPVTPRSTTSQFVNPQAIYPGREEPRRTESMVGGGTAFQRRFKPSRRVETVWEVDETPEIHVSRTARSRKLARARHHERQSNQVQKSGNDSTPQPAVVHNGQELAQDIASAGDKENANTEPHEDPIEDIPVKVKRSSASDNIKIALNQVLAPWSGKKRVYCPATCLGTPIGVSQSRYLVKFEDSDPVEVPIGGVKRLELRVGDSVKVDMPNFPKAPHVIRGFDDKLSEGDLCDSVTGLPKMTDIYGHLIVILEPKQRKSLPNGGIVTSGSVFKVPISSIYLDTILWNQLKDRTFTYDSETVQSESRLQTPSNRHSTPASPGTRLSRSIHYYSGIFAGMVFAVTYSGNDEAKSRITKLILDNDGRILTDGFNELFEFPSNVPFASPTKLPDSGATGTTGGLRLTRSAEEVGFACLIADQHSRREKYMQALALNLPCLSPRWVEDCVAQNRILDWEMYLLPAGESMYLHGATKSRMLTPNPPTTARLSETISGRPNLLNRQSVLLVMGRGKQDDKKKAYVFLTYALGASRVERVPDLESAKEILDRQKEAGVTNGWDWVYVHGYDEDAVRSLLLGAQMAGSKKAQSSRGSKKRKRDELMGSINGNDVGLDKSVQVVGNEFVVQSLILGRLFEA</sequence>
<feature type="region of interest" description="Disordered" evidence="4">
    <location>
        <begin position="794"/>
        <end position="866"/>
    </location>
</feature>
<dbReference type="InterPro" id="IPR001357">
    <property type="entry name" value="BRCT_dom"/>
</dbReference>
<feature type="region of interest" description="Disordered" evidence="4">
    <location>
        <begin position="264"/>
        <end position="283"/>
    </location>
</feature>
<feature type="compositionally biased region" description="Polar residues" evidence="4">
    <location>
        <begin position="687"/>
        <end position="712"/>
    </location>
</feature>
<dbReference type="GO" id="GO:0045944">
    <property type="term" value="P:positive regulation of transcription by RNA polymerase II"/>
    <property type="evidence" value="ECO:0007669"/>
    <property type="project" value="TreeGrafter"/>
</dbReference>
<reference evidence="7" key="1">
    <citation type="journal article" date="2017" name="Genome Biol.">
        <title>Comparative genomics reveals high biological diversity and specific adaptations in the industrially and medically important fungal genus Aspergillus.</title>
        <authorList>
            <person name="de Vries R.P."/>
            <person name="Riley R."/>
            <person name="Wiebenga A."/>
            <person name="Aguilar-Osorio G."/>
            <person name="Amillis S."/>
            <person name="Uchima C.A."/>
            <person name="Anderluh G."/>
            <person name="Asadollahi M."/>
            <person name="Askin M."/>
            <person name="Barry K."/>
            <person name="Battaglia E."/>
            <person name="Bayram O."/>
            <person name="Benocci T."/>
            <person name="Braus-Stromeyer S.A."/>
            <person name="Caldana C."/>
            <person name="Canovas D."/>
            <person name="Cerqueira G.C."/>
            <person name="Chen F."/>
            <person name="Chen W."/>
            <person name="Choi C."/>
            <person name="Clum A."/>
            <person name="Dos Santos R.A."/>
            <person name="Damasio A.R."/>
            <person name="Diallinas G."/>
            <person name="Emri T."/>
            <person name="Fekete E."/>
            <person name="Flipphi M."/>
            <person name="Freyberg S."/>
            <person name="Gallo A."/>
            <person name="Gournas C."/>
            <person name="Habgood R."/>
            <person name="Hainaut M."/>
            <person name="Harispe M.L."/>
            <person name="Henrissat B."/>
            <person name="Hilden K.S."/>
            <person name="Hope R."/>
            <person name="Hossain A."/>
            <person name="Karabika E."/>
            <person name="Karaffa L."/>
            <person name="Karanyi Z."/>
            <person name="Krasevec N."/>
            <person name="Kuo A."/>
            <person name="Kusch H."/>
            <person name="LaButti K."/>
            <person name="Lagendijk E.L."/>
            <person name="Lapidus A."/>
            <person name="Levasseur A."/>
            <person name="Lindquist E."/>
            <person name="Lipzen A."/>
            <person name="Logrieco A.F."/>
            <person name="MacCabe A."/>
            <person name="Maekelae M.R."/>
            <person name="Malavazi I."/>
            <person name="Melin P."/>
            <person name="Meyer V."/>
            <person name="Mielnichuk N."/>
            <person name="Miskei M."/>
            <person name="Molnar A.P."/>
            <person name="Mule G."/>
            <person name="Ngan C.Y."/>
            <person name="Orejas M."/>
            <person name="Orosz E."/>
            <person name="Ouedraogo J.P."/>
            <person name="Overkamp K.M."/>
            <person name="Park H.-S."/>
            <person name="Perrone G."/>
            <person name="Piumi F."/>
            <person name="Punt P.J."/>
            <person name="Ram A.F."/>
            <person name="Ramon A."/>
            <person name="Rauscher S."/>
            <person name="Record E."/>
            <person name="Riano-Pachon D.M."/>
            <person name="Robert V."/>
            <person name="Roehrig J."/>
            <person name="Ruller R."/>
            <person name="Salamov A."/>
            <person name="Salih N.S."/>
            <person name="Samson R.A."/>
            <person name="Sandor E."/>
            <person name="Sanguinetti M."/>
            <person name="Schuetze T."/>
            <person name="Sepcic K."/>
            <person name="Shelest E."/>
            <person name="Sherlock G."/>
            <person name="Sophianopoulou V."/>
            <person name="Squina F.M."/>
            <person name="Sun H."/>
            <person name="Susca A."/>
            <person name="Todd R.B."/>
            <person name="Tsang A."/>
            <person name="Unkles S.E."/>
            <person name="van de Wiele N."/>
            <person name="van Rossen-Uffink D."/>
            <person name="Oliveira J.V."/>
            <person name="Vesth T.C."/>
            <person name="Visser J."/>
            <person name="Yu J.-H."/>
            <person name="Zhou M."/>
            <person name="Andersen M.R."/>
            <person name="Archer D.B."/>
            <person name="Baker S.E."/>
            <person name="Benoit I."/>
            <person name="Brakhage A.A."/>
            <person name="Braus G.H."/>
            <person name="Fischer R."/>
            <person name="Frisvad J.C."/>
            <person name="Goldman G.H."/>
            <person name="Houbraken J."/>
            <person name="Oakley B."/>
            <person name="Pocsi I."/>
            <person name="Scazzocchio C."/>
            <person name="Seiboth B."/>
            <person name="vanKuyk P.A."/>
            <person name="Wortman J."/>
            <person name="Dyer P.S."/>
            <person name="Grigoriev I.V."/>
        </authorList>
    </citation>
    <scope>NUCLEOTIDE SEQUENCE [LARGE SCALE GENOMIC DNA]</scope>
    <source>
        <strain evidence="7">DTO 134E9</strain>
    </source>
</reference>
<dbReference type="Gene3D" id="2.30.30.140">
    <property type="match status" value="1"/>
</dbReference>
<feature type="compositionally biased region" description="Basic and acidic residues" evidence="4">
    <location>
        <begin position="545"/>
        <end position="557"/>
    </location>
</feature>
<dbReference type="STRING" id="1073089.A0A1L9RDX6"/>
<dbReference type="Proteomes" id="UP000184383">
    <property type="component" value="Unassembled WGS sequence"/>
</dbReference>
<dbReference type="InterPro" id="IPR036420">
    <property type="entry name" value="BRCT_dom_sf"/>
</dbReference>
<dbReference type="Gene3D" id="3.40.50.10190">
    <property type="entry name" value="BRCT domain"/>
    <property type="match status" value="1"/>
</dbReference>
<feature type="compositionally biased region" description="Polar residues" evidence="4">
    <location>
        <begin position="48"/>
        <end position="89"/>
    </location>
</feature>
<feature type="region of interest" description="Disordered" evidence="4">
    <location>
        <begin position="1401"/>
        <end position="1420"/>
    </location>
</feature>
<dbReference type="OrthoDB" id="129353at2759"/>
<feature type="compositionally biased region" description="Low complexity" evidence="4">
    <location>
        <begin position="730"/>
        <end position="755"/>
    </location>
</feature>
<dbReference type="PANTHER" id="PTHR15321">
    <property type="entry name" value="TUMOR SUPPRESSOR P53-BINDING PROTEIN 1"/>
    <property type="match status" value="1"/>
</dbReference>
<feature type="region of interest" description="Disordered" evidence="4">
    <location>
        <begin position="612"/>
        <end position="757"/>
    </location>
</feature>
<name>A0A1L9RDX6_ASPWE</name>
<dbReference type="FunFam" id="3.40.50.10190:FF:000083">
    <property type="entry name" value="DNA damage repair protein (Rad9)"/>
    <property type="match status" value="1"/>
</dbReference>
<evidence type="ECO:0000256" key="1">
    <source>
        <dbReference type="ARBA" id="ARBA00004123"/>
    </source>
</evidence>
<dbReference type="CDD" id="cd17745">
    <property type="entry name" value="BRCT_p53bp1_rpt1"/>
    <property type="match status" value="1"/>
</dbReference>
<feature type="compositionally biased region" description="Polar residues" evidence="4">
    <location>
        <begin position="902"/>
        <end position="915"/>
    </location>
</feature>
<evidence type="ECO:0000313" key="6">
    <source>
        <dbReference type="EMBL" id="OJJ33063.1"/>
    </source>
</evidence>
<feature type="compositionally biased region" description="Polar residues" evidence="4">
    <location>
        <begin position="264"/>
        <end position="277"/>
    </location>
</feature>
<dbReference type="FunFam" id="2.30.30.140:FF:000141">
    <property type="entry name" value="DNA damage repair protein (Rad9)"/>
    <property type="match status" value="1"/>
</dbReference>
<dbReference type="GO" id="GO:0005634">
    <property type="term" value="C:nucleus"/>
    <property type="evidence" value="ECO:0007669"/>
    <property type="project" value="UniProtKB-SubCell"/>
</dbReference>
<dbReference type="SUPFAM" id="SSF52113">
    <property type="entry name" value="BRCT domain"/>
    <property type="match status" value="1"/>
</dbReference>
<evidence type="ECO:0000256" key="2">
    <source>
        <dbReference type="ARBA" id="ARBA00022763"/>
    </source>
</evidence>
<dbReference type="GO" id="GO:0000077">
    <property type="term" value="P:DNA damage checkpoint signaling"/>
    <property type="evidence" value="ECO:0007669"/>
    <property type="project" value="TreeGrafter"/>
</dbReference>
<feature type="region of interest" description="Disordered" evidence="4">
    <location>
        <begin position="884"/>
        <end position="918"/>
    </location>
</feature>
<keyword evidence="2" id="KW-0227">DNA damage</keyword>
<feature type="compositionally biased region" description="Basic residues" evidence="4">
    <location>
        <begin position="885"/>
        <end position="899"/>
    </location>
</feature>
<dbReference type="PROSITE" id="PS50172">
    <property type="entry name" value="BRCT"/>
    <property type="match status" value="1"/>
</dbReference>
<gene>
    <name evidence="6" type="ORF">ASPWEDRAFT_43117</name>
</gene>
<dbReference type="RefSeq" id="XP_040686740.1">
    <property type="nucleotide sequence ID" value="XM_040835955.1"/>
</dbReference>
<dbReference type="GeneID" id="63751803"/>
<dbReference type="PANTHER" id="PTHR15321:SF3">
    <property type="entry name" value="TP53-BINDING PROTEIN 1"/>
    <property type="match status" value="1"/>
</dbReference>
<dbReference type="InterPro" id="IPR047249">
    <property type="entry name" value="BRCT_p53bp1-like_rpt1"/>
</dbReference>
<feature type="region of interest" description="Disordered" evidence="4">
    <location>
        <begin position="175"/>
        <end position="205"/>
    </location>
</feature>
<evidence type="ECO:0000256" key="3">
    <source>
        <dbReference type="ARBA" id="ARBA00023242"/>
    </source>
</evidence>
<evidence type="ECO:0000256" key="4">
    <source>
        <dbReference type="SAM" id="MobiDB-lite"/>
    </source>
</evidence>
<dbReference type="Pfam" id="PF08605">
    <property type="entry name" value="Rad9_Rad53_bind"/>
    <property type="match status" value="1"/>
</dbReference>
<protein>
    <recommendedName>
        <fullName evidence="5">BRCT domain-containing protein</fullName>
    </recommendedName>
</protein>
<organism evidence="6 7">
    <name type="scientific">Aspergillus wentii DTO 134E9</name>
    <dbReference type="NCBI Taxonomy" id="1073089"/>
    <lineage>
        <taxon>Eukaryota</taxon>
        <taxon>Fungi</taxon>
        <taxon>Dikarya</taxon>
        <taxon>Ascomycota</taxon>
        <taxon>Pezizomycotina</taxon>
        <taxon>Eurotiomycetes</taxon>
        <taxon>Eurotiomycetidae</taxon>
        <taxon>Eurotiales</taxon>
        <taxon>Aspergillaceae</taxon>
        <taxon>Aspergillus</taxon>
        <taxon>Aspergillus subgen. Cremei</taxon>
    </lineage>
</organism>
<dbReference type="EMBL" id="KV878214">
    <property type="protein sequence ID" value="OJJ33063.1"/>
    <property type="molecule type" value="Genomic_DNA"/>
</dbReference>
<feature type="compositionally biased region" description="Polar residues" evidence="4">
    <location>
        <begin position="826"/>
        <end position="835"/>
    </location>
</feature>
<dbReference type="SMART" id="SM00292">
    <property type="entry name" value="BRCT"/>
    <property type="match status" value="1"/>
</dbReference>
<keyword evidence="3" id="KW-0539">Nucleus</keyword>
<evidence type="ECO:0000259" key="5">
    <source>
        <dbReference type="PROSITE" id="PS50172"/>
    </source>
</evidence>
<feature type="compositionally biased region" description="Low complexity" evidence="4">
    <location>
        <begin position="613"/>
        <end position="623"/>
    </location>
</feature>
<comment type="subcellular location">
    <subcellularLocation>
        <location evidence="1">Nucleus</location>
    </subcellularLocation>
</comment>
<dbReference type="VEuPathDB" id="FungiDB:ASPWEDRAFT_43117"/>
<dbReference type="GO" id="GO:0042393">
    <property type="term" value="F:histone binding"/>
    <property type="evidence" value="ECO:0007669"/>
    <property type="project" value="TreeGrafter"/>
</dbReference>
<feature type="compositionally biased region" description="Low complexity" evidence="4">
    <location>
        <begin position="34"/>
        <end position="46"/>
    </location>
</feature>
<feature type="compositionally biased region" description="Polar residues" evidence="4">
    <location>
        <begin position="521"/>
        <end position="537"/>
    </location>
</feature>
<dbReference type="InterPro" id="IPR013914">
    <property type="entry name" value="Rad9_Rad53-bd_dom_fun"/>
</dbReference>
<proteinExistence type="predicted"/>